<evidence type="ECO:0008006" key="5">
    <source>
        <dbReference type="Google" id="ProtNLM"/>
    </source>
</evidence>
<reference evidence="3 4" key="1">
    <citation type="journal article" date="2011" name="J. Bacteriol.">
        <title>Genome sequence of Chthoniobacter flavus Ellin428, an aerobic heterotrophic soil bacterium.</title>
        <authorList>
            <person name="Kant R."/>
            <person name="van Passel M.W."/>
            <person name="Palva A."/>
            <person name="Lucas S."/>
            <person name="Lapidus A."/>
            <person name="Glavina Del Rio T."/>
            <person name="Dalin E."/>
            <person name="Tice H."/>
            <person name="Bruce D."/>
            <person name="Goodwin L."/>
            <person name="Pitluck S."/>
            <person name="Larimer F.W."/>
            <person name="Land M.L."/>
            <person name="Hauser L."/>
            <person name="Sangwan P."/>
            <person name="de Vos W.M."/>
            <person name="Janssen P.H."/>
            <person name="Smidt H."/>
        </authorList>
    </citation>
    <scope>NUCLEOTIDE SEQUENCE [LARGE SCALE GENOMIC DNA]</scope>
    <source>
        <strain evidence="3 4">Ellin428</strain>
    </source>
</reference>
<accession>B4D345</accession>
<organism evidence="3 4">
    <name type="scientific">Chthoniobacter flavus Ellin428</name>
    <dbReference type="NCBI Taxonomy" id="497964"/>
    <lineage>
        <taxon>Bacteria</taxon>
        <taxon>Pseudomonadati</taxon>
        <taxon>Verrucomicrobiota</taxon>
        <taxon>Spartobacteria</taxon>
        <taxon>Chthoniobacterales</taxon>
        <taxon>Chthoniobacteraceae</taxon>
        <taxon>Chthoniobacter</taxon>
    </lineage>
</organism>
<evidence type="ECO:0000256" key="1">
    <source>
        <dbReference type="ARBA" id="ARBA00022603"/>
    </source>
</evidence>
<dbReference type="EMBL" id="ABVL01000009">
    <property type="protein sequence ID" value="EDY19156.1"/>
    <property type="molecule type" value="Genomic_DNA"/>
</dbReference>
<dbReference type="Gene3D" id="3.40.50.12710">
    <property type="match status" value="1"/>
</dbReference>
<dbReference type="PANTHER" id="PTHR12049:SF7">
    <property type="entry name" value="PROTEIN ARGININE METHYLTRANSFERASE NDUFAF7, MITOCHONDRIAL"/>
    <property type="match status" value="1"/>
</dbReference>
<dbReference type="InterPro" id="IPR003788">
    <property type="entry name" value="NDUFAF7"/>
</dbReference>
<comment type="caution">
    <text evidence="3">The sequence shown here is derived from an EMBL/GenBank/DDBJ whole genome shotgun (WGS) entry which is preliminary data.</text>
</comment>
<keyword evidence="1" id="KW-0489">Methyltransferase</keyword>
<dbReference type="Proteomes" id="UP000005824">
    <property type="component" value="Unassembled WGS sequence"/>
</dbReference>
<evidence type="ECO:0000313" key="4">
    <source>
        <dbReference type="Proteomes" id="UP000005824"/>
    </source>
</evidence>
<dbReference type="PANTHER" id="PTHR12049">
    <property type="entry name" value="PROTEIN ARGININE METHYLTRANSFERASE NDUFAF7, MITOCHONDRIAL"/>
    <property type="match status" value="1"/>
</dbReference>
<dbReference type="RefSeq" id="WP_006980658.1">
    <property type="nucleotide sequence ID" value="NZ_ABVL01000009.1"/>
</dbReference>
<proteinExistence type="predicted"/>
<name>B4D345_9BACT</name>
<evidence type="ECO:0000256" key="2">
    <source>
        <dbReference type="ARBA" id="ARBA00022679"/>
    </source>
</evidence>
<evidence type="ECO:0000313" key="3">
    <source>
        <dbReference type="EMBL" id="EDY19156.1"/>
    </source>
</evidence>
<sequence>MPDKENTAKNALRAEIQQRGPIPFRDYMARVLYDPDYGYYGASKAQVGRAGDFFTNVSVGPLFGRLLARQFAEMWRRLGEPADFAIVEQGANSGDFAGDVLSALREFDAACYAATSLWLVEPLAKLRLAQTERLRDFGSSKIRWVDSPTALPSFQGVHFSNELLDAFPVHRVCRRGDRWMERSVDFQEGRFVFVDAEIASPELNAHLGHLPPVPEGYETEVNLAIAPWLAEVASKLSAGFVLAIDYGYPRGDYYRPERSSGTLSAYAAHRREPDPLQRPGEIDLTAHVDFTILAETAPLLGLQLAGFTDQHHFMVGLSRLHFSDDYAMTTAGQQELRAFRTLMHPTLMGQSFHAICLAKGVTNTALSGFQFGGNAREKL</sequence>
<dbReference type="AlphaFoldDB" id="B4D345"/>
<dbReference type="eggNOG" id="COG1565">
    <property type="taxonomic scope" value="Bacteria"/>
</dbReference>
<dbReference type="InterPro" id="IPR029063">
    <property type="entry name" value="SAM-dependent_MTases_sf"/>
</dbReference>
<dbReference type="SUPFAM" id="SSF53335">
    <property type="entry name" value="S-adenosyl-L-methionine-dependent methyltransferases"/>
    <property type="match status" value="1"/>
</dbReference>
<dbReference type="STRING" id="497964.CfE428DRAFT_3333"/>
<dbReference type="GO" id="GO:0035243">
    <property type="term" value="F:protein-arginine omega-N symmetric methyltransferase activity"/>
    <property type="evidence" value="ECO:0007669"/>
    <property type="project" value="TreeGrafter"/>
</dbReference>
<keyword evidence="4" id="KW-1185">Reference proteome</keyword>
<dbReference type="Pfam" id="PF02636">
    <property type="entry name" value="Methyltransf_28"/>
    <property type="match status" value="1"/>
</dbReference>
<protein>
    <recommendedName>
        <fullName evidence="5">SAM-dependent methyltransferase</fullName>
    </recommendedName>
</protein>
<dbReference type="InParanoid" id="B4D345"/>
<keyword evidence="2" id="KW-0808">Transferase</keyword>
<gene>
    <name evidence="3" type="ORF">CfE428DRAFT_3333</name>
</gene>
<dbReference type="InterPro" id="IPR038375">
    <property type="entry name" value="NDUFAF7_sf"/>
</dbReference>
<dbReference type="GO" id="GO:0032259">
    <property type="term" value="P:methylation"/>
    <property type="evidence" value="ECO:0007669"/>
    <property type="project" value="UniProtKB-KW"/>
</dbReference>